<feature type="repeat" description="ANK" evidence="3">
    <location>
        <begin position="99"/>
        <end position="131"/>
    </location>
</feature>
<dbReference type="OrthoDB" id="6339708at2759"/>
<dbReference type="PROSITE" id="PS50088">
    <property type="entry name" value="ANK_REPEAT"/>
    <property type="match status" value="2"/>
</dbReference>
<dbReference type="InterPro" id="IPR036770">
    <property type="entry name" value="Ankyrin_rpt-contain_sf"/>
</dbReference>
<keyword evidence="2 3" id="KW-0040">ANK repeat</keyword>
<dbReference type="PANTHER" id="PTHR24126">
    <property type="entry name" value="ANKYRIN REPEAT, PH AND SEC7 DOMAIN CONTAINING PROTEIN SECG-RELATED"/>
    <property type="match status" value="1"/>
</dbReference>
<evidence type="ECO:0000256" key="3">
    <source>
        <dbReference type="PROSITE-ProRule" id="PRU00023"/>
    </source>
</evidence>
<dbReference type="SUPFAM" id="SSF48403">
    <property type="entry name" value="Ankyrin repeat"/>
    <property type="match status" value="1"/>
</dbReference>
<dbReference type="PANTHER" id="PTHR24126:SF67">
    <property type="entry name" value="26S PROTEASOME NON-ATPASE REGULATORY SUBUNIT 10"/>
    <property type="match status" value="1"/>
</dbReference>
<evidence type="ECO:0000256" key="2">
    <source>
        <dbReference type="ARBA" id="ARBA00023043"/>
    </source>
</evidence>
<dbReference type="GO" id="GO:0005634">
    <property type="term" value="C:nucleus"/>
    <property type="evidence" value="ECO:0007669"/>
    <property type="project" value="TreeGrafter"/>
</dbReference>
<dbReference type="GO" id="GO:0006357">
    <property type="term" value="P:regulation of transcription by RNA polymerase II"/>
    <property type="evidence" value="ECO:0007669"/>
    <property type="project" value="TreeGrafter"/>
</dbReference>
<dbReference type="InterPro" id="IPR002110">
    <property type="entry name" value="Ankyrin_rpt"/>
</dbReference>
<evidence type="ECO:0000313" key="5">
    <source>
        <dbReference type="Proteomes" id="UP000326759"/>
    </source>
</evidence>
<feature type="repeat" description="ANK" evidence="3">
    <location>
        <begin position="66"/>
        <end position="98"/>
    </location>
</feature>
<evidence type="ECO:0000313" key="4">
    <source>
        <dbReference type="EMBL" id="KAB7494001.1"/>
    </source>
</evidence>
<dbReference type="GO" id="GO:0061629">
    <property type="term" value="F:RNA polymerase II-specific DNA-binding transcription factor binding"/>
    <property type="evidence" value="ECO:0007669"/>
    <property type="project" value="TreeGrafter"/>
</dbReference>
<accession>A0A5N5SIT1</accession>
<reference evidence="4 5" key="1">
    <citation type="journal article" date="2019" name="PLoS Biol.">
        <title>Sex chromosomes control vertical transmission of feminizing Wolbachia symbionts in an isopod.</title>
        <authorList>
            <person name="Becking T."/>
            <person name="Chebbi M.A."/>
            <person name="Giraud I."/>
            <person name="Moumen B."/>
            <person name="Laverre T."/>
            <person name="Caubet Y."/>
            <person name="Peccoud J."/>
            <person name="Gilbert C."/>
            <person name="Cordaux R."/>
        </authorList>
    </citation>
    <scope>NUCLEOTIDE SEQUENCE [LARGE SCALE GENOMIC DNA]</scope>
    <source>
        <strain evidence="4">ANa2</strain>
        <tissue evidence="4">Whole body excluding digestive tract and cuticle</tissue>
    </source>
</reference>
<comment type="caution">
    <text evidence="4">The sequence shown here is derived from an EMBL/GenBank/DDBJ whole genome shotgun (WGS) entry which is preliminary data.</text>
</comment>
<dbReference type="Gene3D" id="1.25.40.20">
    <property type="entry name" value="Ankyrin repeat-containing domain"/>
    <property type="match status" value="2"/>
</dbReference>
<dbReference type="Pfam" id="PF12796">
    <property type="entry name" value="Ank_2"/>
    <property type="match status" value="1"/>
</dbReference>
<dbReference type="EMBL" id="SEYY01024619">
    <property type="protein sequence ID" value="KAB7494001.1"/>
    <property type="molecule type" value="Genomic_DNA"/>
</dbReference>
<dbReference type="PRINTS" id="PR01415">
    <property type="entry name" value="ANKYRIN"/>
</dbReference>
<keyword evidence="1" id="KW-0677">Repeat</keyword>
<dbReference type="Proteomes" id="UP000326759">
    <property type="component" value="Unassembled WGS sequence"/>
</dbReference>
<evidence type="ECO:0000256" key="1">
    <source>
        <dbReference type="ARBA" id="ARBA00022737"/>
    </source>
</evidence>
<name>A0A5N5SIT1_9CRUS</name>
<organism evidence="4 5">
    <name type="scientific">Armadillidium nasatum</name>
    <dbReference type="NCBI Taxonomy" id="96803"/>
    <lineage>
        <taxon>Eukaryota</taxon>
        <taxon>Metazoa</taxon>
        <taxon>Ecdysozoa</taxon>
        <taxon>Arthropoda</taxon>
        <taxon>Crustacea</taxon>
        <taxon>Multicrustacea</taxon>
        <taxon>Malacostraca</taxon>
        <taxon>Eumalacostraca</taxon>
        <taxon>Peracarida</taxon>
        <taxon>Isopoda</taxon>
        <taxon>Oniscidea</taxon>
        <taxon>Crinocheta</taxon>
        <taxon>Armadillidiidae</taxon>
        <taxon>Armadillidium</taxon>
    </lineage>
</organism>
<sequence length="151" mass="16396">MVNILELQSPLSFLFHLIEPKLIQMSGISLSPLNNNLHSKAYEGNYEIIKEEILQDNKLLTAVDDSGRQLLHWAAVGGHEELCSLLIEHGAIVDARDDSGWTPLIAAASAGRTLVVRLLIGRGADLNATNNGGHSALQYSASKDHVEDVFS</sequence>
<dbReference type="GO" id="GO:0000502">
    <property type="term" value="C:proteasome complex"/>
    <property type="evidence" value="ECO:0007669"/>
    <property type="project" value="UniProtKB-KW"/>
</dbReference>
<dbReference type="AlphaFoldDB" id="A0A5N5SIT1"/>
<keyword evidence="5" id="KW-1185">Reference proteome</keyword>
<dbReference type="PROSITE" id="PS50297">
    <property type="entry name" value="ANK_REP_REGION"/>
    <property type="match status" value="2"/>
</dbReference>
<dbReference type="SMART" id="SM00248">
    <property type="entry name" value="ANK"/>
    <property type="match status" value="2"/>
</dbReference>
<gene>
    <name evidence="4" type="primary">PSMD10</name>
    <name evidence="4" type="ORF">Anas_10872</name>
</gene>
<protein>
    <submittedName>
        <fullName evidence="4">26S proteasome non-ATPase regulatory subunit 10</fullName>
    </submittedName>
</protein>
<keyword evidence="4" id="KW-0647">Proteasome</keyword>
<proteinExistence type="predicted"/>